<sequence>MIISKGLSEKDKCRLIHKPALTRESSRTNFWRCQLDKTFSHSCKPNDPVVLEIDTCANINRSNKIGIQESIRKISHIDFRICGDDSVLEKTRQCLALRTRKVSTDTKRLSKSIKYLQDTTSATEKTEYIKLESSKCHNGSSYVIILGKSTNL</sequence>
<dbReference type="Proteomes" id="UP000053237">
    <property type="component" value="Unassembled WGS sequence"/>
</dbReference>
<gene>
    <name evidence="1" type="ORF">BN9_117890</name>
</gene>
<reference evidence="1 2" key="1">
    <citation type="submission" date="2012-05" db="EMBL/GenBank/DDBJ databases">
        <title>Recombination and specialization in a pathogen metapopulation.</title>
        <authorList>
            <person name="Gardiner A."/>
            <person name="Kemen E."/>
            <person name="Schultz-Larsen T."/>
            <person name="MacLean D."/>
            <person name="Van Oosterhout C."/>
            <person name="Jones J.D.G."/>
        </authorList>
    </citation>
    <scope>NUCLEOTIDE SEQUENCE [LARGE SCALE GENOMIC DNA]</scope>
    <source>
        <strain evidence="1 2">Ac Nc2</strain>
    </source>
</reference>
<proteinExistence type="predicted"/>
<accession>A0A024FVX7</accession>
<dbReference type="AlphaFoldDB" id="A0A024FVX7"/>
<name>A0A024FVX7_9STRA</name>
<evidence type="ECO:0000313" key="2">
    <source>
        <dbReference type="Proteomes" id="UP000053237"/>
    </source>
</evidence>
<organism evidence="1 2">
    <name type="scientific">Albugo candida</name>
    <dbReference type="NCBI Taxonomy" id="65357"/>
    <lineage>
        <taxon>Eukaryota</taxon>
        <taxon>Sar</taxon>
        <taxon>Stramenopiles</taxon>
        <taxon>Oomycota</taxon>
        <taxon>Peronosporomycetes</taxon>
        <taxon>Albuginales</taxon>
        <taxon>Albuginaceae</taxon>
        <taxon>Albugo</taxon>
    </lineage>
</organism>
<keyword evidence="2" id="KW-1185">Reference proteome</keyword>
<evidence type="ECO:0000313" key="1">
    <source>
        <dbReference type="EMBL" id="CCI10819.1"/>
    </source>
</evidence>
<protein>
    <submittedName>
        <fullName evidence="1">Uncharacterized protein</fullName>
    </submittedName>
</protein>
<comment type="caution">
    <text evidence="1">The sequence shown here is derived from an EMBL/GenBank/DDBJ whole genome shotgun (WGS) entry which is preliminary data.</text>
</comment>
<dbReference type="EMBL" id="CAIX01000419">
    <property type="protein sequence ID" value="CCI10819.1"/>
    <property type="molecule type" value="Genomic_DNA"/>
</dbReference>
<dbReference type="InParanoid" id="A0A024FVX7"/>